<organism evidence="1 2">
    <name type="scientific">Daphnia magna</name>
    <dbReference type="NCBI Taxonomy" id="35525"/>
    <lineage>
        <taxon>Eukaryota</taxon>
        <taxon>Metazoa</taxon>
        <taxon>Ecdysozoa</taxon>
        <taxon>Arthropoda</taxon>
        <taxon>Crustacea</taxon>
        <taxon>Branchiopoda</taxon>
        <taxon>Diplostraca</taxon>
        <taxon>Cladocera</taxon>
        <taxon>Anomopoda</taxon>
        <taxon>Daphniidae</taxon>
        <taxon>Daphnia</taxon>
    </lineage>
</organism>
<proteinExistence type="predicted"/>
<evidence type="ECO:0000313" key="1">
    <source>
        <dbReference type="EMBL" id="KAK4028901.1"/>
    </source>
</evidence>
<comment type="caution">
    <text evidence="1">The sequence shown here is derived from an EMBL/GenBank/DDBJ whole genome shotgun (WGS) entry which is preliminary data.</text>
</comment>
<accession>A0ABR0AUU2</accession>
<dbReference type="Proteomes" id="UP001234178">
    <property type="component" value="Unassembled WGS sequence"/>
</dbReference>
<evidence type="ECO:0000313" key="2">
    <source>
        <dbReference type="Proteomes" id="UP001234178"/>
    </source>
</evidence>
<sequence length="103" mass="11680">MQSKNRVTYRMHTRTPNSAHFLDVISNRKAWLLLVDVTTNCGKLMKMVFAVLRKRAGGSRCCSRYISFAGVRRRKLANSNSAIKDRVVNHALFCASYLTTSPN</sequence>
<name>A0ABR0AUU2_9CRUS</name>
<gene>
    <name evidence="1" type="ORF">OUZ56_021920</name>
</gene>
<reference evidence="1 2" key="1">
    <citation type="journal article" date="2023" name="Nucleic Acids Res.">
        <title>The hologenome of Daphnia magna reveals possible DNA methylation and microbiome-mediated evolution of the host genome.</title>
        <authorList>
            <person name="Chaturvedi A."/>
            <person name="Li X."/>
            <person name="Dhandapani V."/>
            <person name="Marshall H."/>
            <person name="Kissane S."/>
            <person name="Cuenca-Cambronero M."/>
            <person name="Asole G."/>
            <person name="Calvet F."/>
            <person name="Ruiz-Romero M."/>
            <person name="Marangio P."/>
            <person name="Guigo R."/>
            <person name="Rago D."/>
            <person name="Mirbahai L."/>
            <person name="Eastwood N."/>
            <person name="Colbourne J.K."/>
            <person name="Zhou J."/>
            <person name="Mallon E."/>
            <person name="Orsini L."/>
        </authorList>
    </citation>
    <scope>NUCLEOTIDE SEQUENCE [LARGE SCALE GENOMIC DNA]</scope>
    <source>
        <strain evidence="1">LRV0_1</strain>
    </source>
</reference>
<keyword evidence="2" id="KW-1185">Reference proteome</keyword>
<dbReference type="EMBL" id="JAOYFB010000039">
    <property type="protein sequence ID" value="KAK4028901.1"/>
    <property type="molecule type" value="Genomic_DNA"/>
</dbReference>
<protein>
    <submittedName>
        <fullName evidence="1">Uncharacterized protein</fullName>
    </submittedName>
</protein>